<keyword evidence="3" id="KW-0238">DNA-binding</keyword>
<gene>
    <name evidence="5" type="ORF">LPQ35_05250</name>
</gene>
<evidence type="ECO:0000256" key="3">
    <source>
        <dbReference type="ARBA" id="ARBA00023125"/>
    </source>
</evidence>
<keyword evidence="2" id="KW-0805">Transcription regulation</keyword>
<sequence>MVKKERIEFDENISPLSPLEERIMDFLWTNGPSPIGVISESLNVTMSSVAATLDRLVKNGIVERRQEKVGGRRKFVYYPLLSRNDMVKMFVENILDRLVENFGDVVVEYFHRRGIRQ</sequence>
<name>A0ABZ3H5F1_GEOAI</name>
<proteinExistence type="inferred from homology"/>
<comment type="similarity">
    <text evidence="1">Belongs to the BlaI transcriptional regulatory family.</text>
</comment>
<dbReference type="InterPro" id="IPR036390">
    <property type="entry name" value="WH_DNA-bd_sf"/>
</dbReference>
<evidence type="ECO:0000256" key="4">
    <source>
        <dbReference type="ARBA" id="ARBA00023163"/>
    </source>
</evidence>
<dbReference type="Proteomes" id="UP001492541">
    <property type="component" value="Chromosome"/>
</dbReference>
<dbReference type="GeneID" id="90449070"/>
<dbReference type="Pfam" id="PF03965">
    <property type="entry name" value="Penicillinase_R"/>
    <property type="match status" value="1"/>
</dbReference>
<evidence type="ECO:0000313" key="6">
    <source>
        <dbReference type="Proteomes" id="UP001492541"/>
    </source>
</evidence>
<keyword evidence="4" id="KW-0804">Transcription</keyword>
<dbReference type="SUPFAM" id="SSF46785">
    <property type="entry name" value="Winged helix' DNA-binding domain"/>
    <property type="match status" value="1"/>
</dbReference>
<dbReference type="InterPro" id="IPR036388">
    <property type="entry name" value="WH-like_DNA-bd_sf"/>
</dbReference>
<evidence type="ECO:0000313" key="5">
    <source>
        <dbReference type="EMBL" id="XAT64778.1"/>
    </source>
</evidence>
<accession>A0ABZ3H5F1</accession>
<evidence type="ECO:0000256" key="2">
    <source>
        <dbReference type="ARBA" id="ARBA00023015"/>
    </source>
</evidence>
<protein>
    <submittedName>
        <fullName evidence="5">BlaI/MecI/CopY family transcriptional regulator</fullName>
    </submittedName>
</protein>
<dbReference type="Gene3D" id="1.10.10.10">
    <property type="entry name" value="Winged helix-like DNA-binding domain superfamily/Winged helix DNA-binding domain"/>
    <property type="match status" value="1"/>
</dbReference>
<evidence type="ECO:0000256" key="1">
    <source>
        <dbReference type="ARBA" id="ARBA00011046"/>
    </source>
</evidence>
<reference evidence="5 6" key="1">
    <citation type="submission" date="2021-11" db="EMBL/GenBank/DDBJ databases">
        <title>Whole genome of Geoglobus acetivorans.</title>
        <authorList>
            <person name="Liu D."/>
        </authorList>
    </citation>
    <scope>NUCLEOTIDE SEQUENCE [LARGE SCALE GENOMIC DNA]</scope>
    <source>
        <strain evidence="5 6">SBH6</strain>
    </source>
</reference>
<organism evidence="5 6">
    <name type="scientific">Geoglobus acetivorans</name>
    <dbReference type="NCBI Taxonomy" id="565033"/>
    <lineage>
        <taxon>Archaea</taxon>
        <taxon>Methanobacteriati</taxon>
        <taxon>Methanobacteriota</taxon>
        <taxon>Archaeoglobi</taxon>
        <taxon>Archaeoglobales</taxon>
        <taxon>Archaeoglobaceae</taxon>
        <taxon>Geoglobus</taxon>
    </lineage>
</organism>
<dbReference type="RefSeq" id="WP_193807637.1">
    <property type="nucleotide sequence ID" value="NZ_CP087714.1"/>
</dbReference>
<keyword evidence="6" id="KW-1185">Reference proteome</keyword>
<dbReference type="EMBL" id="CP087714">
    <property type="protein sequence ID" value="XAT64778.1"/>
    <property type="molecule type" value="Genomic_DNA"/>
</dbReference>
<dbReference type="InterPro" id="IPR005650">
    <property type="entry name" value="BlaI_family"/>
</dbReference>